<dbReference type="GO" id="GO:0070336">
    <property type="term" value="F:flap-structured DNA binding"/>
    <property type="evidence" value="ECO:0007669"/>
    <property type="project" value="TreeGrafter"/>
</dbReference>
<dbReference type="Pfam" id="PF08774">
    <property type="entry name" value="VRR_NUC"/>
    <property type="match status" value="1"/>
</dbReference>
<evidence type="ECO:0000313" key="10">
    <source>
        <dbReference type="EMBL" id="KAE8265640.1"/>
    </source>
</evidence>
<feature type="compositionally biased region" description="Low complexity" evidence="9">
    <location>
        <begin position="58"/>
        <end position="71"/>
    </location>
</feature>
<feature type="compositionally biased region" description="Low complexity" evidence="9">
    <location>
        <begin position="995"/>
        <end position="1010"/>
    </location>
</feature>
<feature type="compositionally biased region" description="Low complexity" evidence="9">
    <location>
        <begin position="538"/>
        <end position="550"/>
    </location>
</feature>
<feature type="compositionally biased region" description="Polar residues" evidence="9">
    <location>
        <begin position="672"/>
        <end position="690"/>
    </location>
</feature>
<comment type="subcellular location">
    <subcellularLocation>
        <location evidence="8">Nucleus</location>
    </subcellularLocation>
</comment>
<feature type="compositionally biased region" description="Basic and acidic residues" evidence="9">
    <location>
        <begin position="137"/>
        <end position="171"/>
    </location>
</feature>
<keyword evidence="5 8" id="KW-0378">Hydrolase</keyword>
<evidence type="ECO:0000256" key="1">
    <source>
        <dbReference type="ARBA" id="ARBA00000983"/>
    </source>
</evidence>
<dbReference type="GO" id="GO:0017108">
    <property type="term" value="F:5'-flap endonuclease activity"/>
    <property type="evidence" value="ECO:0007669"/>
    <property type="project" value="TreeGrafter"/>
</dbReference>
<organism evidence="10 11">
    <name type="scientific">Tilletia caries</name>
    <name type="common">wheat bunt fungus</name>
    <dbReference type="NCBI Taxonomy" id="13290"/>
    <lineage>
        <taxon>Eukaryota</taxon>
        <taxon>Fungi</taxon>
        <taxon>Dikarya</taxon>
        <taxon>Basidiomycota</taxon>
        <taxon>Ustilaginomycotina</taxon>
        <taxon>Exobasidiomycetes</taxon>
        <taxon>Tilletiales</taxon>
        <taxon>Tilletiaceae</taxon>
        <taxon>Tilletia</taxon>
    </lineage>
</organism>
<dbReference type="InterPro" id="IPR033315">
    <property type="entry name" value="Fan1-like"/>
</dbReference>
<reference evidence="10" key="1">
    <citation type="submission" date="2016-04" db="EMBL/GenBank/DDBJ databases">
        <authorList>
            <person name="Nguyen H.D."/>
            <person name="Kesanakurti P."/>
            <person name="Cullis J."/>
            <person name="Levesque C.A."/>
            <person name="Hambleton S."/>
        </authorList>
    </citation>
    <scope>NUCLEOTIDE SEQUENCE</scope>
    <source>
        <strain evidence="10">DAOMC 238032</strain>
    </source>
</reference>
<evidence type="ECO:0000256" key="4">
    <source>
        <dbReference type="ARBA" id="ARBA00022723"/>
    </source>
</evidence>
<evidence type="ECO:0000256" key="8">
    <source>
        <dbReference type="RuleBase" id="RU365033"/>
    </source>
</evidence>
<dbReference type="EC" id="3.1.4.1" evidence="8"/>
<comment type="function">
    <text evidence="8">Nuclease required for the repair of DNA interstrand cross-links (ICL). Acts as a 5'-3' exonuclease that anchors at a cut end of DNA and cleaves DNA successively at every third nucleotide, allowing to excise an ICL from one strand through flanking incisions.</text>
</comment>
<evidence type="ECO:0000256" key="5">
    <source>
        <dbReference type="ARBA" id="ARBA00022801"/>
    </source>
</evidence>
<dbReference type="GO" id="GO:0036297">
    <property type="term" value="P:interstrand cross-link repair"/>
    <property type="evidence" value="ECO:0007669"/>
    <property type="project" value="InterPro"/>
</dbReference>
<keyword evidence="3 8" id="KW-0540">Nuclease</keyword>
<feature type="region of interest" description="Disordered" evidence="9">
    <location>
        <begin position="771"/>
        <end position="810"/>
    </location>
</feature>
<feature type="compositionally biased region" description="Polar residues" evidence="9">
    <location>
        <begin position="285"/>
        <end position="296"/>
    </location>
</feature>
<feature type="compositionally biased region" description="Low complexity" evidence="9">
    <location>
        <begin position="374"/>
        <end position="389"/>
    </location>
</feature>
<feature type="region of interest" description="Disordered" evidence="9">
    <location>
        <begin position="1348"/>
        <end position="1420"/>
    </location>
</feature>
<keyword evidence="6 8" id="KW-0460">Magnesium</keyword>
<dbReference type="Proteomes" id="UP000077671">
    <property type="component" value="Unassembled WGS sequence"/>
</dbReference>
<feature type="compositionally biased region" description="Polar residues" evidence="9">
    <location>
        <begin position="1398"/>
        <end position="1407"/>
    </location>
</feature>
<dbReference type="GO" id="GO:0004528">
    <property type="term" value="F:phosphodiesterase I activity"/>
    <property type="evidence" value="ECO:0007669"/>
    <property type="project" value="UniProtKB-EC"/>
</dbReference>
<accession>A0A177VGQ0</accession>
<comment type="caution">
    <text evidence="10">The sequence shown here is derived from an EMBL/GenBank/DDBJ whole genome shotgun (WGS) entry which is preliminary data.</text>
</comment>
<sequence length="1710" mass="190231">MPLHLAQHKSYHPYNEKNKERVRKDEEQERLRLETEERQRHDAESDARIEALRRTKDASSGAKEGSSSRSEQAARQPQHINFFEDLEASSRRGPGSQAGPSSSRSNRHPNAAEKQRKNDACLDRVTLAHALGGPTVAEDRQPWYSDRDLQSAADRKRSTEQKLKAARRDSTAKSQQDPMKAMHSMLAKRKETHEQRDRARTKESPYREPASPALWTQTGDYSDQFNRDAVREARKRKRGSSPTPDSHRRSLGNDGNDRREGKRRARDDPDEEASTSPRWRESRFSDTYNQGSSSRSAYHGQDAGRNSSRAHEHSRQGGTQLSALSDMDLPGAAYISVKSPPSTAASSSEMAFSFPPCGQALPPPRFNTYSHEPTLSSSSATSLDGLSSAPVRIPSSSFDDIKREPDSDDIPIADLVDTDADFEPDHNAAPPRRYDPYADSDVDSVSPSPPARKAESSSGTVFSGPSRSNNSSSTSISMTSPVKSSQQIPASPASIIPSIKIEPSSGQSALLKVQEEIASTASSGKADDQMPASIKTESQSQQLPLQPPQSSLQALPTLEKGDTAFHFTPEGGNQDDLPRPCPPLTLIDVQRTGLLPSPWRLSTSAALINNLMPPLTQSSEYDELAPDNSQMSVSNEEVVPPLTQSSEYDELAPDNSQMSVSNEDVVPPPVTPQRQSGRATQEVAHQSSPQPAHETSAIEMDADVFQTTTTETGTEQPTTVEGIVSAQGAEPMEEPERSQQEKWAEGIWRSQKFREPRPVVLNAFERMQMQARSAAAGRAPPKVENPQDPDDSGVKMPNVADPQATGANGTDTLANVDIKFRESMYPSVLTEMIDTVLEHEAFLFSTNEVAFLQTYAKLSYEARYLFSRLIGRKHMWHRVNLFKKYDTDIKDMVATVRELAQPRFELEAQHSQHVCNQSTADEPLLTRFAYTQKDLGFEDRIADMLDLMSVEELKALAKKMNILKPAYTTRAQLIEVLMAVKGQSTLAGPDKWRMSPSSSKTQRTSSSSGTPSKRDNHLRQLTLNFDLGGNRTAQSSQLKSSLQSIIGDVIYVPGEVRSLIDRLALVYYRGNAYNGVGKALTQAVLARCGRRNYPEVEVRRSDDIFKSRDQLKRYERACAQEYRMVLLVDGTYEVTRTVSNNAESYIGQAAYDANAEEIPAANTAEAHGAAIKLFEEVFQEWKDAVAECEVESPDGGDRITYHRMRFHPGWPLTRIMYKAGACFSRVQKQNREKEILRLLLGQKVFCQGRRGEWYDRLALLENRYCTDKVAGARLSLQIAVRGIEDPDTHFVYKGALEARIKELETRKSIKVPFKERHHFGLHKRKDCEAIQISGVRLDRMFSKSGSSSSLQAISSRNDQQNPKQEAKQKWTQIFSKKPTPGGPTAGSGTSKIKKSTRAGPSSASPLQRKSPDKDIDTSGFVKRAILQKEVTVERVVTSPGKGKGKQTSSPGKSEENPMDAIMGQDDEADTPDVYEVVGMEIKRDLHTVWRGLDNEPCRVEQLCLQHFEQDGFKGVHDEGGVLTMLFVLAMWDVVYMPVEGAFETRYQSEPLDMRSDAFAIVRKAQVRARSHEIEKQGGLDFIKAVDERERPRQTCATGCNWDKYSSEMLIEVADCLGGLPLSMICQMLCEERQHCQSGMPDLCIWKVATKEVRFVEVKGPGDKLREKQKVWIDILVRAGATVQVAQVSDKSQPSTTTKRESGSARPTAKK</sequence>
<feature type="compositionally biased region" description="Polar residues" evidence="9">
    <location>
        <begin position="214"/>
        <end position="224"/>
    </location>
</feature>
<evidence type="ECO:0000256" key="7">
    <source>
        <dbReference type="ARBA" id="ARBA00023211"/>
    </source>
</evidence>
<dbReference type="InterPro" id="IPR049132">
    <property type="entry name" value="FAN1-like_euk"/>
</dbReference>
<evidence type="ECO:0000256" key="6">
    <source>
        <dbReference type="ARBA" id="ARBA00022842"/>
    </source>
</evidence>
<evidence type="ECO:0000256" key="9">
    <source>
        <dbReference type="SAM" id="MobiDB-lite"/>
    </source>
</evidence>
<dbReference type="GO" id="GO:0005634">
    <property type="term" value="C:nucleus"/>
    <property type="evidence" value="ECO:0007669"/>
    <property type="project" value="UniProtKB-SubCell"/>
</dbReference>
<comment type="similarity">
    <text evidence="2 8">Belongs to the FAN1 family.</text>
</comment>
<dbReference type="GO" id="GO:0008409">
    <property type="term" value="F:5'-3' exonuclease activity"/>
    <property type="evidence" value="ECO:0007669"/>
    <property type="project" value="TreeGrafter"/>
</dbReference>
<evidence type="ECO:0000313" key="11">
    <source>
        <dbReference type="Proteomes" id="UP000077671"/>
    </source>
</evidence>
<keyword evidence="8" id="KW-0227">DNA damage</keyword>
<dbReference type="InterPro" id="IPR049126">
    <property type="entry name" value="FAN1-like_TPR"/>
</dbReference>
<feature type="compositionally biased region" description="Basic residues" evidence="9">
    <location>
        <begin position="1"/>
        <end position="11"/>
    </location>
</feature>
<dbReference type="CDD" id="cd22326">
    <property type="entry name" value="FAN1-like"/>
    <property type="match status" value="1"/>
</dbReference>
<name>A0A177VGQ0_9BASI</name>
<feature type="compositionally biased region" description="Acidic residues" evidence="9">
    <location>
        <begin position="406"/>
        <end position="422"/>
    </location>
</feature>
<feature type="region of interest" description="Disordered" evidence="9">
    <location>
        <begin position="618"/>
        <end position="698"/>
    </location>
</feature>
<dbReference type="InterPro" id="IPR014883">
    <property type="entry name" value="VRR_NUC"/>
</dbReference>
<dbReference type="EMBL" id="LWDD02000006">
    <property type="protein sequence ID" value="KAE8265640.1"/>
    <property type="molecule type" value="Genomic_DNA"/>
</dbReference>
<feature type="compositionally biased region" description="Low complexity" evidence="9">
    <location>
        <begin position="463"/>
        <end position="490"/>
    </location>
</feature>
<feature type="region of interest" description="Disordered" evidence="9">
    <location>
        <begin position="1687"/>
        <end position="1710"/>
    </location>
</feature>
<feature type="compositionally biased region" description="Polar residues" evidence="9">
    <location>
        <begin position="1356"/>
        <end position="1374"/>
    </location>
</feature>
<feature type="compositionally biased region" description="Basic and acidic residues" evidence="9">
    <location>
        <begin position="14"/>
        <end position="57"/>
    </location>
</feature>
<feature type="region of interest" description="Disordered" evidence="9">
    <location>
        <begin position="1"/>
        <end position="490"/>
    </location>
</feature>
<keyword evidence="8" id="KW-0539">Nucleus</keyword>
<proteinExistence type="inferred from homology"/>
<feature type="compositionally biased region" description="Basic and acidic residues" evidence="9">
    <location>
        <begin position="188"/>
        <end position="206"/>
    </location>
</feature>
<dbReference type="PANTHER" id="PTHR15749">
    <property type="entry name" value="FANCONI-ASSOCIATED NUCLEASE 1"/>
    <property type="match status" value="1"/>
</dbReference>
<dbReference type="PANTHER" id="PTHR15749:SF4">
    <property type="entry name" value="FANCONI-ASSOCIATED NUCLEASE 1"/>
    <property type="match status" value="1"/>
</dbReference>
<dbReference type="Gene3D" id="3.40.1350.10">
    <property type="match status" value="1"/>
</dbReference>
<comment type="cofactor">
    <cofactor evidence="8">
        <name>Mg(2+)</name>
        <dbReference type="ChEBI" id="CHEBI:18420"/>
    </cofactor>
    <cofactor evidence="8">
        <name>Mn(2+)</name>
        <dbReference type="ChEBI" id="CHEBI:29035"/>
    </cofactor>
</comment>
<evidence type="ECO:0000256" key="3">
    <source>
        <dbReference type="ARBA" id="ARBA00022722"/>
    </source>
</evidence>
<dbReference type="SMART" id="SM00990">
    <property type="entry name" value="VRR_NUC"/>
    <property type="match status" value="1"/>
</dbReference>
<evidence type="ECO:0000256" key="2">
    <source>
        <dbReference type="ARBA" id="ARBA00005533"/>
    </source>
</evidence>
<reference evidence="10" key="2">
    <citation type="journal article" date="2019" name="IMA Fungus">
        <title>Genome sequencing and comparison of five Tilletia species to identify candidate genes for the detection of regulated species infecting wheat.</title>
        <authorList>
            <person name="Nguyen H.D.T."/>
            <person name="Sultana T."/>
            <person name="Kesanakurti P."/>
            <person name="Hambleton S."/>
        </authorList>
    </citation>
    <scope>NUCLEOTIDE SEQUENCE</scope>
    <source>
        <strain evidence="10">DAOMC 238032</strain>
    </source>
</reference>
<feature type="region of interest" description="Disordered" evidence="9">
    <location>
        <begin position="988"/>
        <end position="1015"/>
    </location>
</feature>
<feature type="compositionally biased region" description="Polar residues" evidence="9">
    <location>
        <begin position="339"/>
        <end position="350"/>
    </location>
</feature>
<dbReference type="InterPro" id="IPR011856">
    <property type="entry name" value="tRNA_endonuc-like_dom_sf"/>
</dbReference>
<protein>
    <recommendedName>
        <fullName evidence="8">Fanconi-associated nuclease</fullName>
        <ecNumber evidence="8">3.1.4.1</ecNumber>
    </recommendedName>
</protein>
<feature type="compositionally biased region" description="Polar residues" evidence="9">
    <location>
        <begin position="1687"/>
        <end position="1696"/>
    </location>
</feature>
<dbReference type="Pfam" id="PF21170">
    <property type="entry name" value="FAN1_TPR"/>
    <property type="match status" value="1"/>
</dbReference>
<feature type="region of interest" description="Disordered" evidence="9">
    <location>
        <begin position="1432"/>
        <end position="1468"/>
    </location>
</feature>
<feature type="compositionally biased region" description="Basic and acidic residues" evidence="9">
    <location>
        <begin position="110"/>
        <end position="122"/>
    </location>
</feature>
<feature type="compositionally biased region" description="Low complexity" evidence="9">
    <location>
        <begin position="437"/>
        <end position="446"/>
    </location>
</feature>
<comment type="catalytic activity">
    <reaction evidence="1 8">
        <text>Hydrolytically removes 5'-nucleotides successively from the 3'-hydroxy termini of 3'-hydroxy-terminated oligonucleotides.</text>
        <dbReference type="EC" id="3.1.4.1"/>
    </reaction>
</comment>
<keyword evidence="7 8" id="KW-0464">Manganese</keyword>
<keyword evidence="4 8" id="KW-0479">Metal-binding</keyword>
<gene>
    <name evidence="10" type="ORF">A4X03_0g133</name>
</gene>
<dbReference type="GO" id="GO:0046872">
    <property type="term" value="F:metal ion binding"/>
    <property type="evidence" value="ECO:0007669"/>
    <property type="project" value="UniProtKB-KW"/>
</dbReference>
<keyword evidence="8" id="KW-0234">DNA repair</keyword>
<feature type="region of interest" description="Disordered" evidence="9">
    <location>
        <begin position="520"/>
        <end position="550"/>
    </location>
</feature>